<dbReference type="OrthoDB" id="5441783at2"/>
<organism evidence="2 3">
    <name type="scientific">Solidesulfovibrio carbinoliphilus subsp. oakridgensis</name>
    <dbReference type="NCBI Taxonomy" id="694327"/>
    <lineage>
        <taxon>Bacteria</taxon>
        <taxon>Pseudomonadati</taxon>
        <taxon>Thermodesulfobacteriota</taxon>
        <taxon>Desulfovibrionia</taxon>
        <taxon>Desulfovibrionales</taxon>
        <taxon>Desulfovibrionaceae</taxon>
        <taxon>Solidesulfovibrio</taxon>
    </lineage>
</organism>
<dbReference type="EMBL" id="CM001369">
    <property type="protein sequence ID" value="EHJ45953.1"/>
    <property type="molecule type" value="Genomic_DNA"/>
</dbReference>
<feature type="region of interest" description="Disordered" evidence="1">
    <location>
        <begin position="42"/>
        <end position="187"/>
    </location>
</feature>
<keyword evidence="2" id="KW-0614">Plasmid</keyword>
<keyword evidence="3" id="KW-1185">Reference proteome</keyword>
<name>G7QE59_9BACT</name>
<feature type="compositionally biased region" description="Polar residues" evidence="1">
    <location>
        <begin position="63"/>
        <end position="107"/>
    </location>
</feature>
<protein>
    <submittedName>
        <fullName evidence="2">Uncharacterized protein</fullName>
    </submittedName>
</protein>
<evidence type="ECO:0000313" key="3">
    <source>
        <dbReference type="Proteomes" id="UP000004662"/>
    </source>
</evidence>
<reference evidence="3" key="1">
    <citation type="journal article" date="2015" name="Genome Announc.">
        <title>High-Quality Draft Genome Sequence of Desulfovibrio carbinoliphilus FW-101-2B, an Organic Acid-Oxidizing Sulfate-Reducing Bacterium Isolated from Uranium(VI)-Contaminated Groundwater.</title>
        <authorList>
            <person name="Ramsay B.D."/>
            <person name="Hwang C."/>
            <person name="Woo H.L."/>
            <person name="Carroll S.L."/>
            <person name="Lucas S."/>
            <person name="Han J."/>
            <person name="Lapidus A.L."/>
            <person name="Cheng J.F."/>
            <person name="Goodwin L.A."/>
            <person name="Pitluck S."/>
            <person name="Peters L."/>
            <person name="Chertkov O."/>
            <person name="Held B."/>
            <person name="Detter J.C."/>
            <person name="Han C.S."/>
            <person name="Tapia R."/>
            <person name="Land M.L."/>
            <person name="Hauser L.J."/>
            <person name="Kyrpides N.C."/>
            <person name="Ivanova N.N."/>
            <person name="Mikhailova N."/>
            <person name="Pagani I."/>
            <person name="Woyke T."/>
            <person name="Arkin A.P."/>
            <person name="Dehal P."/>
            <person name="Chivian D."/>
            <person name="Criddle C.S."/>
            <person name="Wu W."/>
            <person name="Chakraborty R."/>
            <person name="Hazen T.C."/>
            <person name="Fields M.W."/>
        </authorList>
    </citation>
    <scope>NUCLEOTIDE SEQUENCE [LARGE SCALE GENOMIC DNA]</scope>
    <source>
        <strain evidence="3">FW-101-2B</strain>
    </source>
</reference>
<gene>
    <name evidence="2" type="ORF">DFW101_3669</name>
</gene>
<evidence type="ECO:0000313" key="2">
    <source>
        <dbReference type="EMBL" id="EHJ45953.1"/>
    </source>
</evidence>
<dbReference type="RefSeq" id="WP_009182985.1">
    <property type="nucleotide sequence ID" value="NZ_CM001369.1"/>
</dbReference>
<feature type="region of interest" description="Disordered" evidence="1">
    <location>
        <begin position="265"/>
        <end position="285"/>
    </location>
</feature>
<accession>G7QE59</accession>
<evidence type="ECO:0000256" key="1">
    <source>
        <dbReference type="SAM" id="MobiDB-lite"/>
    </source>
</evidence>
<proteinExistence type="predicted"/>
<dbReference type="AlphaFoldDB" id="G7QE59"/>
<dbReference type="HOGENOM" id="CLU_051148_0_0_7"/>
<geneLocation type="plasmid" evidence="2 3">
    <name>pFW10101</name>
</geneLocation>
<dbReference type="eggNOG" id="ENOG5033Y7G">
    <property type="taxonomic scope" value="Bacteria"/>
</dbReference>
<sequence>MARRLTLRDQIIASAQATMSKGAGHAVLLAEIEDNARKYEEAARKKAGLTPAGRTGQPDRPIGQTNRTLEPDTSTEQTNQTDQPDTLTGHNNRTNQPDSRTGQSYRTDQPDRPTGLSDGSVRSVCPVSVSDRTDQPDRQTGQTDRPDCPIGLSDQTVVPDRPTGQTDRTIVPDRGRPPKAPTRVKLTPRSPLATPAQAAVYRYFQINGSHVTTYDVISNEIGIPRGTVRAVIRKFEAVGILKKNDWWQGNTRALAFAFFELGQGTGQTDRTDRSDTPTGQTDRTDQRPVMKIDRKKNLSISQERIQLTWPHLARHGFGVPQVDQIVLALAELGTGPDKVVQGLHHAEWELEHGKMLDKNGVPVADPCSWVFRSLARTGYYRKPPGYVSPEEQALLDAEETAKKLAATRQRAEQAQYEAWRAGLSPEALQAAMVGYVGGPREQWLKSRWMKQYRTSPGGDGSPGP</sequence>
<dbReference type="Proteomes" id="UP000004662">
    <property type="component" value="Plasmid pFW10101"/>
</dbReference>